<evidence type="ECO:0000313" key="2">
    <source>
        <dbReference type="Proteomes" id="UP001057402"/>
    </source>
</evidence>
<organism evidence="1 2">
    <name type="scientific">Melastoma candidum</name>
    <dbReference type="NCBI Taxonomy" id="119954"/>
    <lineage>
        <taxon>Eukaryota</taxon>
        <taxon>Viridiplantae</taxon>
        <taxon>Streptophyta</taxon>
        <taxon>Embryophyta</taxon>
        <taxon>Tracheophyta</taxon>
        <taxon>Spermatophyta</taxon>
        <taxon>Magnoliopsida</taxon>
        <taxon>eudicotyledons</taxon>
        <taxon>Gunneridae</taxon>
        <taxon>Pentapetalae</taxon>
        <taxon>rosids</taxon>
        <taxon>malvids</taxon>
        <taxon>Myrtales</taxon>
        <taxon>Melastomataceae</taxon>
        <taxon>Melastomatoideae</taxon>
        <taxon>Melastomateae</taxon>
        <taxon>Melastoma</taxon>
    </lineage>
</organism>
<proteinExistence type="predicted"/>
<name>A0ACB9SK20_9MYRT</name>
<sequence>MKVRSYASTSISDEVFASQGPAIRHLLQAKKSCPVNFEFLNYSNLTNKCKGPKYSSDICCPAFKDLACPYAEYLNDLTNDCASTMFSYINLYGKYPPGLFSSECLMTSSELVLVFNCKIYTEIVAPVSHCESHKQSRTASSHSEKLTLLLLAVPSFLTLLRLNKVSEQSGHAMADLREVLTRMISEAAVSARH</sequence>
<reference evidence="2" key="1">
    <citation type="journal article" date="2023" name="Front. Plant Sci.">
        <title>Chromosomal-level genome assembly of Melastoma candidum provides insights into trichome evolution.</title>
        <authorList>
            <person name="Zhong Y."/>
            <person name="Wu W."/>
            <person name="Sun C."/>
            <person name="Zou P."/>
            <person name="Liu Y."/>
            <person name="Dai S."/>
            <person name="Zhou R."/>
        </authorList>
    </citation>
    <scope>NUCLEOTIDE SEQUENCE [LARGE SCALE GENOMIC DNA]</scope>
</reference>
<protein>
    <submittedName>
        <fullName evidence="1">Uncharacterized protein</fullName>
    </submittedName>
</protein>
<evidence type="ECO:0000313" key="1">
    <source>
        <dbReference type="EMBL" id="KAI4388552.1"/>
    </source>
</evidence>
<comment type="caution">
    <text evidence="1">The sequence shown here is derived from an EMBL/GenBank/DDBJ whole genome shotgun (WGS) entry which is preliminary data.</text>
</comment>
<dbReference type="Proteomes" id="UP001057402">
    <property type="component" value="Chromosome 1"/>
</dbReference>
<dbReference type="EMBL" id="CM042880">
    <property type="protein sequence ID" value="KAI4388552.1"/>
    <property type="molecule type" value="Genomic_DNA"/>
</dbReference>
<accession>A0ACB9SK20</accession>
<gene>
    <name evidence="1" type="ORF">MLD38_000871</name>
</gene>
<keyword evidence="2" id="KW-1185">Reference proteome</keyword>